<dbReference type="EMBL" id="JBHTMM010000133">
    <property type="protein sequence ID" value="MFD1312709.1"/>
    <property type="molecule type" value="Genomic_DNA"/>
</dbReference>
<proteinExistence type="predicted"/>
<comment type="caution">
    <text evidence="2">The sequence shown here is derived from an EMBL/GenBank/DDBJ whole genome shotgun (WGS) entry which is preliminary data.</text>
</comment>
<keyword evidence="3" id="KW-1185">Reference proteome</keyword>
<organism evidence="2 3">
    <name type="scientific">Streptomyces kaempferi</name>
    <dbReference type="NCBI Taxonomy" id="333725"/>
    <lineage>
        <taxon>Bacteria</taxon>
        <taxon>Bacillati</taxon>
        <taxon>Actinomycetota</taxon>
        <taxon>Actinomycetes</taxon>
        <taxon>Kitasatosporales</taxon>
        <taxon>Streptomycetaceae</taxon>
        <taxon>Streptomyces</taxon>
    </lineage>
</organism>
<evidence type="ECO:0000256" key="1">
    <source>
        <dbReference type="SAM" id="MobiDB-lite"/>
    </source>
</evidence>
<evidence type="ECO:0000313" key="3">
    <source>
        <dbReference type="Proteomes" id="UP001597058"/>
    </source>
</evidence>
<sequence length="114" mass="12833">MSEEVRHLLLRLATAHRSRDIANTRALIKECDGLLRRRGPAQTALQQARDAAQQWLLERNGELSRGRNAQLVSQKGNAAVREQKKRDRQAKQAAARRQGYMAELQPALDPLRGG</sequence>
<dbReference type="Proteomes" id="UP001597058">
    <property type="component" value="Unassembled WGS sequence"/>
</dbReference>
<protein>
    <submittedName>
        <fullName evidence="2">Uncharacterized protein</fullName>
    </submittedName>
</protein>
<feature type="region of interest" description="Disordered" evidence="1">
    <location>
        <begin position="67"/>
        <end position="114"/>
    </location>
</feature>
<evidence type="ECO:0000313" key="2">
    <source>
        <dbReference type="EMBL" id="MFD1312709.1"/>
    </source>
</evidence>
<gene>
    <name evidence="2" type="ORF">ACFQ5X_43985</name>
</gene>
<accession>A0ABW3XW22</accession>
<reference evidence="3" key="1">
    <citation type="journal article" date="2019" name="Int. J. Syst. Evol. Microbiol.">
        <title>The Global Catalogue of Microorganisms (GCM) 10K type strain sequencing project: providing services to taxonomists for standard genome sequencing and annotation.</title>
        <authorList>
            <consortium name="The Broad Institute Genomics Platform"/>
            <consortium name="The Broad Institute Genome Sequencing Center for Infectious Disease"/>
            <person name="Wu L."/>
            <person name="Ma J."/>
        </authorList>
    </citation>
    <scope>NUCLEOTIDE SEQUENCE [LARGE SCALE GENOMIC DNA]</scope>
    <source>
        <strain evidence="3">CGMCC 4.7020</strain>
    </source>
</reference>
<dbReference type="RefSeq" id="WP_381238836.1">
    <property type="nucleotide sequence ID" value="NZ_JBHSKH010000058.1"/>
</dbReference>
<name>A0ABW3XW22_9ACTN</name>